<evidence type="ECO:0000256" key="7">
    <source>
        <dbReference type="SAM" id="MobiDB-lite"/>
    </source>
</evidence>
<feature type="compositionally biased region" description="Low complexity" evidence="7">
    <location>
        <begin position="60"/>
        <end position="71"/>
    </location>
</feature>
<evidence type="ECO:0000259" key="10">
    <source>
        <dbReference type="PROSITE" id="PS51194"/>
    </source>
</evidence>
<feature type="compositionally biased region" description="Polar residues" evidence="7">
    <location>
        <begin position="314"/>
        <end position="327"/>
    </location>
</feature>
<feature type="compositionally biased region" description="Acidic residues" evidence="7">
    <location>
        <begin position="1007"/>
        <end position="1018"/>
    </location>
</feature>
<dbReference type="Gene3D" id="3.40.50.10810">
    <property type="entry name" value="Tandem AAA-ATPase domain"/>
    <property type="match status" value="1"/>
</dbReference>
<feature type="compositionally biased region" description="Polar residues" evidence="7">
    <location>
        <begin position="390"/>
        <end position="400"/>
    </location>
</feature>
<keyword evidence="2" id="KW-0547">Nucleotide-binding</keyword>
<feature type="compositionally biased region" description="Basic residues" evidence="7">
    <location>
        <begin position="1049"/>
        <end position="1065"/>
    </location>
</feature>
<feature type="compositionally biased region" description="Polar residues" evidence="7">
    <location>
        <begin position="279"/>
        <end position="290"/>
    </location>
</feature>
<keyword evidence="12" id="KW-1185">Reference proteome</keyword>
<feature type="domain" description="Helicase C-terminal" evidence="10">
    <location>
        <begin position="1109"/>
        <end position="1266"/>
    </location>
</feature>
<gene>
    <name evidence="11" type="ORF">QC762_114320</name>
</gene>
<dbReference type="Pfam" id="PF00176">
    <property type="entry name" value="SNF2-rel_dom"/>
    <property type="match status" value="1"/>
</dbReference>
<evidence type="ECO:0008006" key="13">
    <source>
        <dbReference type="Google" id="ProtNLM"/>
    </source>
</evidence>
<dbReference type="Pfam" id="PF13923">
    <property type="entry name" value="zf-C3HC4_2"/>
    <property type="match status" value="1"/>
</dbReference>
<protein>
    <recommendedName>
        <fullName evidence="13">ATP-dependent helicase</fullName>
    </recommendedName>
</protein>
<comment type="similarity">
    <text evidence="1">Belongs to the SNF2/RAD54 helicase family.</text>
</comment>
<evidence type="ECO:0000313" key="12">
    <source>
        <dbReference type="Proteomes" id="UP001323405"/>
    </source>
</evidence>
<dbReference type="SUPFAM" id="SSF52540">
    <property type="entry name" value="P-loop containing nucleoside triphosphate hydrolases"/>
    <property type="match status" value="2"/>
</dbReference>
<feature type="region of interest" description="Disordered" evidence="7">
    <location>
        <begin position="40"/>
        <end position="131"/>
    </location>
</feature>
<dbReference type="InterPro" id="IPR014001">
    <property type="entry name" value="Helicase_ATP-bd"/>
</dbReference>
<dbReference type="InterPro" id="IPR001841">
    <property type="entry name" value="Znf_RING"/>
</dbReference>
<organism evidence="11 12">
    <name type="scientific">Podospora pseudocomata</name>
    <dbReference type="NCBI Taxonomy" id="2093779"/>
    <lineage>
        <taxon>Eukaryota</taxon>
        <taxon>Fungi</taxon>
        <taxon>Dikarya</taxon>
        <taxon>Ascomycota</taxon>
        <taxon>Pezizomycotina</taxon>
        <taxon>Sordariomycetes</taxon>
        <taxon>Sordariomycetidae</taxon>
        <taxon>Sordariales</taxon>
        <taxon>Podosporaceae</taxon>
        <taxon>Podospora</taxon>
    </lineage>
</organism>
<dbReference type="SUPFAM" id="SSF57850">
    <property type="entry name" value="RING/U-box"/>
    <property type="match status" value="1"/>
</dbReference>
<evidence type="ECO:0000256" key="3">
    <source>
        <dbReference type="ARBA" id="ARBA00022801"/>
    </source>
</evidence>
<evidence type="ECO:0000313" key="11">
    <source>
        <dbReference type="EMBL" id="KAK4659891.1"/>
    </source>
</evidence>
<sequence>MDLEEDIAIQGTILRSLLEQPRTSEINKQIREAKAELIKLKERRARGTSSEASSYPANGSSSRMSNPLSSSPGGGPPPHQPASGSRKRSFGSSHLNVSSSIWGPNNSNRASPSPGWDYSFGGPGGNDVDEELSSIDLTGQAVSCHALDDAWQGIKQRALDVERRHEQSKAQLDQDAAFARQLSQGTSTAPEYGSSIPTGQINAFDRISHRQPSSSQLSNQMSLSTRPRLLQGTTSESFGAQTNGLYGNGNYPTNSGSNVTGGAGWTTTPSRGYGGVHTPHTSSYSHNTTPVKPGPSQVTGGPGWSIVPSGQPPAIQSRQASSFQHSCGVNVKSEPGRANGGPGWSITPSQVNGINREESDRMPQMPGAWEDSDSGSDEVATGGYALWQQGARSTHPSSRTLPPPNPSYNRSIPAWNPSALPGFASVSQLASLDRPGLLNNGSYFSDVDYLGGQPSLASTIHRANNIDFQNMTDMDGNPLNPRLANYLDDFVHNPVKTEEEIQQLLSNIRPDMEIPEEERGETPAGMRYPLYPHQQLALKWMAEMETGSNKGGILADDMGLGKTVSTLALMISRPSEDRAVRTNLIIGPVALIKQWENEVKNKLRGTHKMSVYLLHQKKKIPFTELINYDVVLTTYGSIASEWRQYEKHVQQRNAAALYSERDDGELAKKCPLLHPKSTFYRIIIDEAQCIKNKDTQGSKGVHKINATYRWCLTGTPMMNNVSELYPLIRFLRIKPFWEHRHFQTAFKCLGPRNNGNNEYARKQAMDKLRTVLKAIMLRRMKTSQIDGKPILTLPPKTERSEFVEFSVDETQFYKDLEERSQVVFNKYLRAGTVGRNYSNILVLLLRLRQACCHPHLIDFECVGSATTADETMDDLTRKLDAAVIQRIKDIESFECPICYDGVEDPVLAIPCGHDTCSECFTSLTDNAARNNVLTGNENAGAKCPQCRGPVDASKVIKYTTFRKIHMPETLPKEEVKEEELPEISDWSGSSEDEDSDNDSFGSLNDFIVEDDDSDELSEGEAAAQAMKMAEAKAEAKARKEARRAEKKTTKASKKGKEKSKLSKGKSKVEPVNPSQLRTLRLEAGRNKEARRRYMHYLRDNWEDSAKVTQVIELLKTIQETNEKTIIFSQWTSLLDLIECQIKYSLKLRHCRYTGDMSRTHRDEAVQDFVENPENKVMLVSLRAGNAGLNLTCASRVIICDPFWNPFIEMQAVDRAHRIGQQKEVQVHRILVKETVEDRIMDLQEKKRELVESALDEDKSKQLGRLGVQELAYIFNGGARPPQ</sequence>
<evidence type="ECO:0000259" key="9">
    <source>
        <dbReference type="PROSITE" id="PS51192"/>
    </source>
</evidence>
<feature type="region of interest" description="Disordered" evidence="7">
    <location>
        <begin position="969"/>
        <end position="1075"/>
    </location>
</feature>
<keyword evidence="6" id="KW-0479">Metal-binding</keyword>
<dbReference type="PROSITE" id="PS51192">
    <property type="entry name" value="HELICASE_ATP_BIND_1"/>
    <property type="match status" value="1"/>
</dbReference>
<evidence type="ECO:0000256" key="1">
    <source>
        <dbReference type="ARBA" id="ARBA00007025"/>
    </source>
</evidence>
<dbReference type="Gene3D" id="3.40.50.300">
    <property type="entry name" value="P-loop containing nucleotide triphosphate hydrolases"/>
    <property type="match status" value="2"/>
</dbReference>
<dbReference type="Gene3D" id="3.30.40.10">
    <property type="entry name" value="Zinc/RING finger domain, C3HC4 (zinc finger)"/>
    <property type="match status" value="1"/>
</dbReference>
<feature type="compositionally biased region" description="Polar residues" evidence="7">
    <location>
        <begin position="90"/>
        <end position="111"/>
    </location>
</feature>
<comment type="caution">
    <text evidence="11">The sequence shown here is derived from an EMBL/GenBank/DDBJ whole genome shotgun (WGS) entry which is preliminary data.</text>
</comment>
<dbReference type="CDD" id="cd18008">
    <property type="entry name" value="DEXDc_SHPRH-like"/>
    <property type="match status" value="1"/>
</dbReference>
<feature type="domain" description="Helicase ATP-binding" evidence="9">
    <location>
        <begin position="543"/>
        <end position="734"/>
    </location>
</feature>
<dbReference type="InterPro" id="IPR050628">
    <property type="entry name" value="SNF2_RAD54_helicase_TF"/>
</dbReference>
<dbReference type="EMBL" id="JAFFHA010000001">
    <property type="protein sequence ID" value="KAK4659891.1"/>
    <property type="molecule type" value="Genomic_DNA"/>
</dbReference>
<keyword evidence="6" id="KW-0862">Zinc</keyword>
<proteinExistence type="inferred from homology"/>
<keyword evidence="3" id="KW-0378">Hydrolase</keyword>
<dbReference type="PANTHER" id="PTHR45626:SF16">
    <property type="entry name" value="ATP-DEPENDENT HELICASE ULS1"/>
    <property type="match status" value="1"/>
</dbReference>
<feature type="compositionally biased region" description="Polar residues" evidence="7">
    <location>
        <begin position="237"/>
        <end position="258"/>
    </location>
</feature>
<dbReference type="CDD" id="cd18793">
    <property type="entry name" value="SF2_C_SNF"/>
    <property type="match status" value="1"/>
</dbReference>
<dbReference type="InterPro" id="IPR000330">
    <property type="entry name" value="SNF2_N"/>
</dbReference>
<keyword evidence="5" id="KW-0067">ATP-binding</keyword>
<dbReference type="InterPro" id="IPR027417">
    <property type="entry name" value="P-loop_NTPase"/>
</dbReference>
<dbReference type="GeneID" id="87905757"/>
<dbReference type="SMART" id="SM00184">
    <property type="entry name" value="RING"/>
    <property type="match status" value="1"/>
</dbReference>
<dbReference type="PANTHER" id="PTHR45626">
    <property type="entry name" value="TRANSCRIPTION TERMINATION FACTOR 2-RELATED"/>
    <property type="match status" value="1"/>
</dbReference>
<evidence type="ECO:0000256" key="4">
    <source>
        <dbReference type="ARBA" id="ARBA00022806"/>
    </source>
</evidence>
<dbReference type="SMART" id="SM00487">
    <property type="entry name" value="DEXDc"/>
    <property type="match status" value="1"/>
</dbReference>
<dbReference type="RefSeq" id="XP_062748861.1">
    <property type="nucleotide sequence ID" value="XM_062885850.1"/>
</dbReference>
<dbReference type="InterPro" id="IPR049730">
    <property type="entry name" value="SNF2/RAD54-like_C"/>
</dbReference>
<evidence type="ECO:0000256" key="6">
    <source>
        <dbReference type="PROSITE-ProRule" id="PRU00175"/>
    </source>
</evidence>
<dbReference type="Pfam" id="PF00271">
    <property type="entry name" value="Helicase_C"/>
    <property type="match status" value="1"/>
</dbReference>
<name>A0ABR0GW29_9PEZI</name>
<dbReference type="PROSITE" id="PS51194">
    <property type="entry name" value="HELICASE_CTER"/>
    <property type="match status" value="1"/>
</dbReference>
<feature type="region of interest" description="Disordered" evidence="7">
    <location>
        <begin position="237"/>
        <end position="412"/>
    </location>
</feature>
<dbReference type="InterPro" id="IPR001650">
    <property type="entry name" value="Helicase_C-like"/>
</dbReference>
<evidence type="ECO:0000259" key="8">
    <source>
        <dbReference type="PROSITE" id="PS50089"/>
    </source>
</evidence>
<dbReference type="Proteomes" id="UP001323405">
    <property type="component" value="Unassembled WGS sequence"/>
</dbReference>
<feature type="compositionally biased region" description="Basic and acidic residues" evidence="7">
    <location>
        <begin position="1029"/>
        <end position="1048"/>
    </location>
</feature>
<keyword evidence="6" id="KW-0863">Zinc-finger</keyword>
<dbReference type="InterPro" id="IPR038718">
    <property type="entry name" value="SNF2-like_sf"/>
</dbReference>
<evidence type="ECO:0000256" key="2">
    <source>
        <dbReference type="ARBA" id="ARBA00022741"/>
    </source>
</evidence>
<reference evidence="11 12" key="1">
    <citation type="journal article" date="2023" name="bioRxiv">
        <title>High-quality genome assemblies of four members of thePodospora anserinaspecies complex.</title>
        <authorList>
            <person name="Ament-Velasquez S.L."/>
            <person name="Vogan A.A."/>
            <person name="Wallerman O."/>
            <person name="Hartmann F."/>
            <person name="Gautier V."/>
            <person name="Silar P."/>
            <person name="Giraud T."/>
            <person name="Johannesson H."/>
        </authorList>
    </citation>
    <scope>NUCLEOTIDE SEQUENCE [LARGE SCALE GENOMIC DNA]</scope>
    <source>
        <strain evidence="11 12">CBS 415.72m</strain>
    </source>
</reference>
<evidence type="ECO:0000256" key="5">
    <source>
        <dbReference type="ARBA" id="ARBA00022840"/>
    </source>
</evidence>
<keyword evidence="4" id="KW-0347">Helicase</keyword>
<dbReference type="PROSITE" id="PS50089">
    <property type="entry name" value="ZF_RING_2"/>
    <property type="match status" value="1"/>
</dbReference>
<feature type="compositionally biased region" description="Low complexity" evidence="7">
    <location>
        <begin position="1019"/>
        <end position="1028"/>
    </location>
</feature>
<feature type="compositionally biased region" description="Polar residues" evidence="7">
    <location>
        <begin position="47"/>
        <end position="59"/>
    </location>
</feature>
<dbReference type="SMART" id="SM00490">
    <property type="entry name" value="HELICc"/>
    <property type="match status" value="1"/>
</dbReference>
<feature type="domain" description="RING-type" evidence="8">
    <location>
        <begin position="895"/>
        <end position="947"/>
    </location>
</feature>
<dbReference type="InterPro" id="IPR013083">
    <property type="entry name" value="Znf_RING/FYVE/PHD"/>
</dbReference>
<accession>A0ABR0GW29</accession>